<proteinExistence type="predicted"/>
<dbReference type="PANTHER" id="PTHR31451">
    <property type="match status" value="1"/>
</dbReference>
<gene>
    <name evidence="1" type="ORF">WJX84_011553</name>
</gene>
<dbReference type="GO" id="GO:0005576">
    <property type="term" value="C:extracellular region"/>
    <property type="evidence" value="ECO:0007669"/>
    <property type="project" value="UniProtKB-SubCell"/>
</dbReference>
<keyword evidence="2" id="KW-1185">Reference proteome</keyword>
<dbReference type="InterPro" id="IPR045053">
    <property type="entry name" value="MAN-like"/>
</dbReference>
<sequence>MKLICTLSNFPEELGGAQWYVDQVLGGSKPSLGSGGSINLWFSNNKVIEAFQSYVKMLINRKNTITAGSKGVDFAGNLALANISFGTVHAYPQLFAIPFSALGDYDNYTWTNTYFIASRAAMAKSVGKPLILEEFGTIPAGTTQSADGSSYIDVYGLGVVKSPR</sequence>
<name>A0AAW1SS13_9CHLO</name>
<protein>
    <submittedName>
        <fullName evidence="1">Uncharacterized protein</fullName>
    </submittedName>
</protein>
<dbReference type="AlphaFoldDB" id="A0AAW1SS13"/>
<dbReference type="Gene3D" id="3.20.20.80">
    <property type="entry name" value="Glycosidases"/>
    <property type="match status" value="2"/>
</dbReference>
<accession>A0AAW1SS13</accession>
<dbReference type="GO" id="GO:0016985">
    <property type="term" value="F:mannan endo-1,4-beta-mannosidase activity"/>
    <property type="evidence" value="ECO:0007669"/>
    <property type="project" value="UniProtKB-EC"/>
</dbReference>
<comment type="caution">
    <text evidence="1">The sequence shown here is derived from an EMBL/GenBank/DDBJ whole genome shotgun (WGS) entry which is preliminary data.</text>
</comment>
<evidence type="ECO:0000313" key="1">
    <source>
        <dbReference type="EMBL" id="KAK9852585.1"/>
    </source>
</evidence>
<dbReference type="InterPro" id="IPR017853">
    <property type="entry name" value="GH"/>
</dbReference>
<dbReference type="SUPFAM" id="SSF51445">
    <property type="entry name" value="(Trans)glycosidases"/>
    <property type="match status" value="1"/>
</dbReference>
<organism evidence="1 2">
    <name type="scientific">Apatococcus fuscideae</name>
    <dbReference type="NCBI Taxonomy" id="2026836"/>
    <lineage>
        <taxon>Eukaryota</taxon>
        <taxon>Viridiplantae</taxon>
        <taxon>Chlorophyta</taxon>
        <taxon>core chlorophytes</taxon>
        <taxon>Trebouxiophyceae</taxon>
        <taxon>Chlorellales</taxon>
        <taxon>Chlorellaceae</taxon>
        <taxon>Apatococcus</taxon>
    </lineage>
</organism>
<dbReference type="Proteomes" id="UP001485043">
    <property type="component" value="Unassembled WGS sequence"/>
</dbReference>
<dbReference type="PANTHER" id="PTHR31451:SF39">
    <property type="entry name" value="MANNAN ENDO-1,4-BETA-MANNOSIDASE 1"/>
    <property type="match status" value="1"/>
</dbReference>
<dbReference type="EMBL" id="JALJOV010001184">
    <property type="protein sequence ID" value="KAK9852585.1"/>
    <property type="molecule type" value="Genomic_DNA"/>
</dbReference>
<reference evidence="1 2" key="1">
    <citation type="journal article" date="2024" name="Nat. Commun.">
        <title>Phylogenomics reveals the evolutionary origins of lichenization in chlorophyte algae.</title>
        <authorList>
            <person name="Puginier C."/>
            <person name="Libourel C."/>
            <person name="Otte J."/>
            <person name="Skaloud P."/>
            <person name="Haon M."/>
            <person name="Grisel S."/>
            <person name="Petersen M."/>
            <person name="Berrin J.G."/>
            <person name="Delaux P.M."/>
            <person name="Dal Grande F."/>
            <person name="Keller J."/>
        </authorList>
    </citation>
    <scope>NUCLEOTIDE SEQUENCE [LARGE SCALE GENOMIC DNA]</scope>
    <source>
        <strain evidence="1 2">SAG 2523</strain>
    </source>
</reference>
<evidence type="ECO:0000313" key="2">
    <source>
        <dbReference type="Proteomes" id="UP001485043"/>
    </source>
</evidence>